<evidence type="ECO:0000256" key="2">
    <source>
        <dbReference type="ARBA" id="ARBA00022692"/>
    </source>
</evidence>
<accession>A0ABN6K6U2</accession>
<feature type="domain" description="Ion transport" evidence="7">
    <location>
        <begin position="20"/>
        <end position="236"/>
    </location>
</feature>
<comment type="subcellular location">
    <subcellularLocation>
        <location evidence="1">Membrane</location>
        <topology evidence="1">Multi-pass membrane protein</topology>
    </subcellularLocation>
</comment>
<evidence type="ECO:0000313" key="9">
    <source>
        <dbReference type="Proteomes" id="UP000824496"/>
    </source>
</evidence>
<reference evidence="8 9" key="1">
    <citation type="submission" date="2021-08" db="EMBL/GenBank/DDBJ databases">
        <title>Whole genome sequence of novel Actinomyces species strain MAS-1.</title>
        <authorList>
            <person name="Saito M."/>
            <person name="Kuwahara N."/>
            <person name="Takizawa T."/>
            <person name="Gotouda H."/>
            <person name="Ochiai T."/>
        </authorList>
    </citation>
    <scope>NUCLEOTIDE SEQUENCE [LARGE SCALE GENOMIC DNA]</scope>
    <source>
        <strain evidence="8 9">MAS-1</strain>
    </source>
</reference>
<keyword evidence="4 6" id="KW-0472">Membrane</keyword>
<dbReference type="InterPro" id="IPR043203">
    <property type="entry name" value="VGCC_Ca_Na"/>
</dbReference>
<evidence type="ECO:0000256" key="4">
    <source>
        <dbReference type="ARBA" id="ARBA00023136"/>
    </source>
</evidence>
<keyword evidence="3 6" id="KW-1133">Transmembrane helix</keyword>
<protein>
    <recommendedName>
        <fullName evidence="7">Ion transport domain-containing protein</fullName>
    </recommendedName>
</protein>
<gene>
    <name evidence="8" type="ORF">MANAM107_14900</name>
</gene>
<evidence type="ECO:0000259" key="7">
    <source>
        <dbReference type="Pfam" id="PF00520"/>
    </source>
</evidence>
<proteinExistence type="predicted"/>
<evidence type="ECO:0000256" key="5">
    <source>
        <dbReference type="SAM" id="MobiDB-lite"/>
    </source>
</evidence>
<organism evidence="8 9">
    <name type="scientific">Actinomyces capricornis</name>
    <dbReference type="NCBI Taxonomy" id="2755559"/>
    <lineage>
        <taxon>Bacteria</taxon>
        <taxon>Bacillati</taxon>
        <taxon>Actinomycetota</taxon>
        <taxon>Actinomycetes</taxon>
        <taxon>Actinomycetales</taxon>
        <taxon>Actinomycetaceae</taxon>
        <taxon>Actinomyces</taxon>
    </lineage>
</organism>
<feature type="region of interest" description="Disordered" evidence="5">
    <location>
        <begin position="236"/>
        <end position="311"/>
    </location>
</feature>
<dbReference type="InterPro" id="IPR027359">
    <property type="entry name" value="Volt_channel_dom_sf"/>
</dbReference>
<dbReference type="Gene3D" id="1.10.287.70">
    <property type="match status" value="1"/>
</dbReference>
<dbReference type="Proteomes" id="UP000824496">
    <property type="component" value="Chromosome"/>
</dbReference>
<feature type="transmembrane region" description="Helical" evidence="6">
    <location>
        <begin position="86"/>
        <end position="106"/>
    </location>
</feature>
<evidence type="ECO:0000256" key="3">
    <source>
        <dbReference type="ARBA" id="ARBA00022989"/>
    </source>
</evidence>
<feature type="transmembrane region" description="Helical" evidence="6">
    <location>
        <begin position="201"/>
        <end position="226"/>
    </location>
</feature>
<dbReference type="Gene3D" id="1.20.120.350">
    <property type="entry name" value="Voltage-gated potassium channels. Chain C"/>
    <property type="match status" value="1"/>
</dbReference>
<dbReference type="Pfam" id="PF00520">
    <property type="entry name" value="Ion_trans"/>
    <property type="match status" value="1"/>
</dbReference>
<evidence type="ECO:0000313" key="8">
    <source>
        <dbReference type="EMBL" id="BDA64656.1"/>
    </source>
</evidence>
<feature type="transmembrane region" description="Helical" evidence="6">
    <location>
        <begin position="127"/>
        <end position="152"/>
    </location>
</feature>
<keyword evidence="9" id="KW-1185">Reference proteome</keyword>
<feature type="transmembrane region" description="Helical" evidence="6">
    <location>
        <begin position="20"/>
        <end position="42"/>
    </location>
</feature>
<dbReference type="PANTHER" id="PTHR10037:SF62">
    <property type="entry name" value="SODIUM CHANNEL PROTEIN 60E"/>
    <property type="match status" value="1"/>
</dbReference>
<keyword evidence="2 6" id="KW-0812">Transmembrane</keyword>
<dbReference type="EMBL" id="AP025017">
    <property type="protein sequence ID" value="BDA64656.1"/>
    <property type="molecule type" value="Genomic_DNA"/>
</dbReference>
<evidence type="ECO:0000256" key="1">
    <source>
        <dbReference type="ARBA" id="ARBA00004141"/>
    </source>
</evidence>
<evidence type="ECO:0000256" key="6">
    <source>
        <dbReference type="SAM" id="Phobius"/>
    </source>
</evidence>
<dbReference type="SUPFAM" id="SSF81324">
    <property type="entry name" value="Voltage-gated potassium channels"/>
    <property type="match status" value="1"/>
</dbReference>
<sequence>MSTRVALRRAQLDAWIHSPAVQNVIMAVIVINSITIGLETAVHGASPAARLLHLLDHIALAVFVGEIIVKIAAMGPRRFFSSGWNIFDFLVVAVALVPGAGPLSVLRTLRILRLLRVIKFLPSLRRVVEALMLSLPGISAIAVLMLMIFYVAAVMSTAMFGQAFPDWFGSLGRSLYTLFQIMTLESWSMGIVRPVMEHSPWAWAFFVPFILVSAFTMLNLFVAVIVDTMGQMDSTSQQDAAAPEATADLPQQQAEGTTPTESTRGASADTPAVGTGSAHSAQEEISKTNPEALAGDGDPIPARLSPTVPEGGEGLAELLAEMRALRAEVAALRAQHDDAHR</sequence>
<dbReference type="InterPro" id="IPR005821">
    <property type="entry name" value="Ion_trans_dom"/>
</dbReference>
<feature type="compositionally biased region" description="Polar residues" evidence="5">
    <location>
        <begin position="249"/>
        <end position="265"/>
    </location>
</feature>
<dbReference type="RefSeq" id="WP_223906867.1">
    <property type="nucleotide sequence ID" value="NZ_AP025017.1"/>
</dbReference>
<dbReference type="PANTHER" id="PTHR10037">
    <property type="entry name" value="VOLTAGE-GATED CATION CHANNEL CALCIUM AND SODIUM"/>
    <property type="match status" value="1"/>
</dbReference>
<name>A0ABN6K6U2_9ACTO</name>